<name>A0ACC0GCD2_9ERIC</name>
<comment type="caution">
    <text evidence="1">The sequence shown here is derived from an EMBL/GenBank/DDBJ whole genome shotgun (WGS) entry which is preliminary data.</text>
</comment>
<accession>A0ACC0GCD2</accession>
<dbReference type="EMBL" id="CM045767">
    <property type="protein sequence ID" value="KAI7998788.1"/>
    <property type="molecule type" value="Genomic_DNA"/>
</dbReference>
<proteinExistence type="predicted"/>
<evidence type="ECO:0000313" key="1">
    <source>
        <dbReference type="EMBL" id="KAI7998788.1"/>
    </source>
</evidence>
<sequence>MFPRFMKWDIGKLLIKGQGVDLSGPVKFQVKVDRLRSFEYEREMMGADCGSWEGRESFSVGRNEATVLRGATFVNDNEGLKFSRVDEYGSAIAKLELENKKKDEMIALLEGEVDGLKRKLEVQAVNIVGGFECVLGIKNDEVDRLKKENMELRRSLSVLEDQLADRDVHVVTQAFREVEVRRDECGGSDDGVKIGGSDDGVKIGGEIVYNVSPIRNGMGGAYVCNEGVGPGKGFGVSDSDEVDTGRDVGIRRLDFGSDGVIVDVDVVVVKGSKWSGFDINNRLGVWKMMTMEEKCKIKQEYDRHGDRAVIWEDSVAGVVVDFTDVKNLIRQSSLCGNVIDGYVELLKSEHVRMYGADELADKSYFFSSVCLDMVKSEDVRAREKFVRANVSAATDCRFIHFPMCHDGHWTLVVYDTEDGTWKHYNPMRQRGDRDDAHHNVATLLKERVTNVMKQTLREFGLDEQSIRTNFSNSLEAVTKCPQQKPGT</sequence>
<evidence type="ECO:0000313" key="2">
    <source>
        <dbReference type="Proteomes" id="UP001060215"/>
    </source>
</evidence>
<reference evidence="1 2" key="1">
    <citation type="journal article" date="2022" name="Plant J.">
        <title>Chromosome-level genome of Camellia lanceoleosa provides a valuable resource for understanding genome evolution and self-incompatibility.</title>
        <authorList>
            <person name="Gong W."/>
            <person name="Xiao S."/>
            <person name="Wang L."/>
            <person name="Liao Z."/>
            <person name="Chang Y."/>
            <person name="Mo W."/>
            <person name="Hu G."/>
            <person name="Li W."/>
            <person name="Zhao G."/>
            <person name="Zhu H."/>
            <person name="Hu X."/>
            <person name="Ji K."/>
            <person name="Xiang X."/>
            <person name="Song Q."/>
            <person name="Yuan D."/>
            <person name="Jin S."/>
            <person name="Zhang L."/>
        </authorList>
    </citation>
    <scope>NUCLEOTIDE SEQUENCE [LARGE SCALE GENOMIC DNA]</scope>
    <source>
        <strain evidence="1">SQ_2022a</strain>
    </source>
</reference>
<dbReference type="Proteomes" id="UP001060215">
    <property type="component" value="Chromosome 10"/>
</dbReference>
<keyword evidence="2" id="KW-1185">Reference proteome</keyword>
<gene>
    <name evidence="1" type="ORF">LOK49_LG10G02059</name>
</gene>
<protein>
    <submittedName>
        <fullName evidence="1">Uncharacterized protein</fullName>
    </submittedName>
</protein>
<organism evidence="1 2">
    <name type="scientific">Camellia lanceoleosa</name>
    <dbReference type="NCBI Taxonomy" id="1840588"/>
    <lineage>
        <taxon>Eukaryota</taxon>
        <taxon>Viridiplantae</taxon>
        <taxon>Streptophyta</taxon>
        <taxon>Embryophyta</taxon>
        <taxon>Tracheophyta</taxon>
        <taxon>Spermatophyta</taxon>
        <taxon>Magnoliopsida</taxon>
        <taxon>eudicotyledons</taxon>
        <taxon>Gunneridae</taxon>
        <taxon>Pentapetalae</taxon>
        <taxon>asterids</taxon>
        <taxon>Ericales</taxon>
        <taxon>Theaceae</taxon>
        <taxon>Camellia</taxon>
    </lineage>
</organism>